<protein>
    <recommendedName>
        <fullName evidence="2">Phosphatidic acid phosphatase type 2/haloperoxidase domain-containing protein</fullName>
    </recommendedName>
</protein>
<dbReference type="SUPFAM" id="SSF48317">
    <property type="entry name" value="Acid phosphatase/Vanadium-dependent haloperoxidase"/>
    <property type="match status" value="1"/>
</dbReference>
<dbReference type="AlphaFoldDB" id="A0A6J4UHB8"/>
<accession>A0A6J4UHB8</accession>
<keyword evidence="1" id="KW-0812">Transmembrane</keyword>
<dbReference type="Pfam" id="PF01569">
    <property type="entry name" value="PAP2"/>
    <property type="match status" value="1"/>
</dbReference>
<evidence type="ECO:0000256" key="1">
    <source>
        <dbReference type="SAM" id="Phobius"/>
    </source>
</evidence>
<dbReference type="InterPro" id="IPR000326">
    <property type="entry name" value="PAP2/HPO"/>
</dbReference>
<reference evidence="3" key="1">
    <citation type="submission" date="2020-02" db="EMBL/GenBank/DDBJ databases">
        <authorList>
            <person name="Meier V. D."/>
        </authorList>
    </citation>
    <scope>NUCLEOTIDE SEQUENCE</scope>
    <source>
        <strain evidence="3">AVDCRST_MAG73</strain>
    </source>
</reference>
<evidence type="ECO:0000313" key="3">
    <source>
        <dbReference type="EMBL" id="CAA9550278.1"/>
    </source>
</evidence>
<keyword evidence="1" id="KW-1133">Transmembrane helix</keyword>
<keyword evidence="1" id="KW-0472">Membrane</keyword>
<feature type="transmembrane region" description="Helical" evidence="1">
    <location>
        <begin position="140"/>
        <end position="163"/>
    </location>
</feature>
<dbReference type="SMART" id="SM00014">
    <property type="entry name" value="acidPPc"/>
    <property type="match status" value="1"/>
</dbReference>
<organism evidence="3">
    <name type="scientific">uncultured Thermomicrobiales bacterium</name>
    <dbReference type="NCBI Taxonomy" id="1645740"/>
    <lineage>
        <taxon>Bacteria</taxon>
        <taxon>Pseudomonadati</taxon>
        <taxon>Thermomicrobiota</taxon>
        <taxon>Thermomicrobia</taxon>
        <taxon>Thermomicrobiales</taxon>
        <taxon>environmental samples</taxon>
    </lineage>
</organism>
<feature type="domain" description="Phosphatidic acid phosphatase type 2/haloperoxidase" evidence="2">
    <location>
        <begin position="103"/>
        <end position="217"/>
    </location>
</feature>
<proteinExistence type="predicted"/>
<feature type="transmembrane region" description="Helical" evidence="1">
    <location>
        <begin position="71"/>
        <end position="95"/>
    </location>
</feature>
<dbReference type="EMBL" id="CADCWE010000189">
    <property type="protein sequence ID" value="CAA9550278.1"/>
    <property type="molecule type" value="Genomic_DNA"/>
</dbReference>
<feature type="transmembrane region" description="Helical" evidence="1">
    <location>
        <begin position="175"/>
        <end position="196"/>
    </location>
</feature>
<dbReference type="PANTHER" id="PTHR14969:SF13">
    <property type="entry name" value="AT30094P"/>
    <property type="match status" value="1"/>
</dbReference>
<dbReference type="Gene3D" id="1.20.144.10">
    <property type="entry name" value="Phosphatidic acid phosphatase type 2/haloperoxidase"/>
    <property type="match status" value="1"/>
</dbReference>
<feature type="transmembrane region" description="Helical" evidence="1">
    <location>
        <begin position="202"/>
        <end position="220"/>
    </location>
</feature>
<evidence type="ECO:0000259" key="2">
    <source>
        <dbReference type="SMART" id="SM00014"/>
    </source>
</evidence>
<dbReference type="InterPro" id="IPR036938">
    <property type="entry name" value="PAP2/HPO_sf"/>
</dbReference>
<gene>
    <name evidence="3" type="ORF">AVDCRST_MAG73-2804</name>
</gene>
<dbReference type="PANTHER" id="PTHR14969">
    <property type="entry name" value="SPHINGOSINE-1-PHOSPHATE PHOSPHOHYDROLASE"/>
    <property type="match status" value="1"/>
</dbReference>
<name>A0A6J4UHB8_9BACT</name>
<sequence>MFVRSPSFARLVSRSKVPLWPVVPRHHRTVVVLLLGAVLLTAVAAGPGVVTGDVAVTRAVQGIAVPGAEQIALFANTAGTTPIVVALALALVTWLGALGKHGAALFLLAATAVRAFNPMLKDAFDSPRPTPGLVRITENPSGLGFPSGHVMGVVLFYGALWCLAGEIDRPAIRRLARGAALAMIVATGFGRIYVGAHWPTDVVGGVLWGVVLLATLIWTARRVKRFWSKRRRAAYGSVPAGVRNSART</sequence>